<reference evidence="2" key="1">
    <citation type="submission" date="2016-11" db="UniProtKB">
        <authorList>
            <consortium name="WormBaseParasite"/>
        </authorList>
    </citation>
    <scope>IDENTIFICATION</scope>
</reference>
<dbReference type="WBParaSite" id="Csp11.Scaffold626.g6546.t1">
    <property type="protein sequence ID" value="Csp11.Scaffold626.g6546.t1"/>
    <property type="gene ID" value="Csp11.Scaffold626.g6546"/>
</dbReference>
<evidence type="ECO:0000313" key="2">
    <source>
        <dbReference type="WBParaSite" id="Csp11.Scaffold626.g6546.t1"/>
    </source>
</evidence>
<accession>A0A1I7TJJ1</accession>
<sequence>MNDMCLLMNNRDEGKRVASKNKLFPAEFLENFDEISDVNPPNIAAGHHTKAPNGTGTVHRVARTHSGLFICCLLISSTLIFSGCEKKAVLLFSILLSTPSDLPI</sequence>
<organism evidence="1 2">
    <name type="scientific">Caenorhabditis tropicalis</name>
    <dbReference type="NCBI Taxonomy" id="1561998"/>
    <lineage>
        <taxon>Eukaryota</taxon>
        <taxon>Metazoa</taxon>
        <taxon>Ecdysozoa</taxon>
        <taxon>Nematoda</taxon>
        <taxon>Chromadorea</taxon>
        <taxon>Rhabditida</taxon>
        <taxon>Rhabditina</taxon>
        <taxon>Rhabditomorpha</taxon>
        <taxon>Rhabditoidea</taxon>
        <taxon>Rhabditidae</taxon>
        <taxon>Peloderinae</taxon>
        <taxon>Caenorhabditis</taxon>
    </lineage>
</organism>
<dbReference type="Proteomes" id="UP000095282">
    <property type="component" value="Unplaced"/>
</dbReference>
<dbReference type="STRING" id="1561998.A0A1I7TJJ1"/>
<keyword evidence="1" id="KW-1185">Reference proteome</keyword>
<name>A0A1I7TJJ1_9PELO</name>
<proteinExistence type="predicted"/>
<evidence type="ECO:0000313" key="1">
    <source>
        <dbReference type="Proteomes" id="UP000095282"/>
    </source>
</evidence>
<dbReference type="AlphaFoldDB" id="A0A1I7TJJ1"/>
<protein>
    <submittedName>
        <fullName evidence="2">Uncharacterized protein</fullName>
    </submittedName>
</protein>